<feature type="transmembrane region" description="Helical" evidence="1">
    <location>
        <begin position="78"/>
        <end position="97"/>
    </location>
</feature>
<organism evidence="2 3">
    <name type="scientific">Prosthecobacter fluviatilis</name>
    <dbReference type="NCBI Taxonomy" id="445931"/>
    <lineage>
        <taxon>Bacteria</taxon>
        <taxon>Pseudomonadati</taxon>
        <taxon>Verrucomicrobiota</taxon>
        <taxon>Verrucomicrobiia</taxon>
        <taxon>Verrucomicrobiales</taxon>
        <taxon>Verrucomicrobiaceae</taxon>
        <taxon>Prosthecobacter</taxon>
    </lineage>
</organism>
<proteinExistence type="predicted"/>
<accession>A0ABW0KTC6</accession>
<feature type="transmembrane region" description="Helical" evidence="1">
    <location>
        <begin position="43"/>
        <end position="66"/>
    </location>
</feature>
<feature type="transmembrane region" description="Helical" evidence="1">
    <location>
        <begin position="12"/>
        <end position="31"/>
    </location>
</feature>
<evidence type="ECO:0000256" key="1">
    <source>
        <dbReference type="SAM" id="Phobius"/>
    </source>
</evidence>
<name>A0ABW0KTC6_9BACT</name>
<reference evidence="3" key="1">
    <citation type="journal article" date="2019" name="Int. J. Syst. Evol. Microbiol.">
        <title>The Global Catalogue of Microorganisms (GCM) 10K type strain sequencing project: providing services to taxonomists for standard genome sequencing and annotation.</title>
        <authorList>
            <consortium name="The Broad Institute Genomics Platform"/>
            <consortium name="The Broad Institute Genome Sequencing Center for Infectious Disease"/>
            <person name="Wu L."/>
            <person name="Ma J."/>
        </authorList>
    </citation>
    <scope>NUCLEOTIDE SEQUENCE [LARGE SCALE GENOMIC DNA]</scope>
    <source>
        <strain evidence="3">CGMCC 4.1469</strain>
    </source>
</reference>
<keyword evidence="1" id="KW-0812">Transmembrane</keyword>
<dbReference type="EMBL" id="JBHSMQ010000007">
    <property type="protein sequence ID" value="MFC5456755.1"/>
    <property type="molecule type" value="Genomic_DNA"/>
</dbReference>
<keyword evidence="1" id="KW-0472">Membrane</keyword>
<protein>
    <submittedName>
        <fullName evidence="2">Uncharacterized protein</fullName>
    </submittedName>
</protein>
<feature type="transmembrane region" description="Helical" evidence="1">
    <location>
        <begin position="152"/>
        <end position="172"/>
    </location>
</feature>
<dbReference type="Proteomes" id="UP001596052">
    <property type="component" value="Unassembled WGS sequence"/>
</dbReference>
<keyword evidence="1" id="KW-1133">Transmembrane helix</keyword>
<evidence type="ECO:0000313" key="2">
    <source>
        <dbReference type="EMBL" id="MFC5456755.1"/>
    </source>
</evidence>
<evidence type="ECO:0000313" key="3">
    <source>
        <dbReference type="Proteomes" id="UP001596052"/>
    </source>
</evidence>
<dbReference type="RefSeq" id="WP_377169324.1">
    <property type="nucleotide sequence ID" value="NZ_JBHSMQ010000007.1"/>
</dbReference>
<keyword evidence="3" id="KW-1185">Reference proteome</keyword>
<gene>
    <name evidence="2" type="ORF">ACFQDI_17950</name>
</gene>
<comment type="caution">
    <text evidence="2">The sequence shown here is derived from an EMBL/GenBank/DDBJ whole genome shotgun (WGS) entry which is preliminary data.</text>
</comment>
<sequence length="305" mass="33189">MSTPSKPLRQPGLIVYLCGLATSALVLWGVQVANENGENIMGWYANGIIPAGAFLVGIASGVGYAVGSRLLQVKLSKAFVFGMITTAIVDYFAAHYLTYLNVIELHHIPAERYGFIDYFREISEGMAFKDKHSGEPGSPLGMWGYVYKVLEIGGYSVGAMFPSLMVFGMPYCKGCQQYLKKHRTGYLHAPEPWSVVKKLKKKERLAALQASIKDLIGRANEFTGPIAAAPLAETEAALATLDQTINKDAAARITYTLKKCPRCDAHHLELSLFNYTEDKKVANSNVAKIDKTKVVAADSTEAAAA</sequence>